<evidence type="ECO:0000256" key="2">
    <source>
        <dbReference type="ARBA" id="ARBA00022692"/>
    </source>
</evidence>
<evidence type="ECO:0000256" key="6">
    <source>
        <dbReference type="ARBA" id="ARBA00023180"/>
    </source>
</evidence>
<keyword evidence="6" id="KW-0325">Glycoprotein</keyword>
<organism evidence="9 10">
    <name type="scientific">Electrophorus voltai</name>
    <dbReference type="NCBI Taxonomy" id="2609070"/>
    <lineage>
        <taxon>Eukaryota</taxon>
        <taxon>Metazoa</taxon>
        <taxon>Chordata</taxon>
        <taxon>Craniata</taxon>
        <taxon>Vertebrata</taxon>
        <taxon>Euteleostomi</taxon>
        <taxon>Actinopterygii</taxon>
        <taxon>Neopterygii</taxon>
        <taxon>Teleostei</taxon>
        <taxon>Ostariophysi</taxon>
        <taxon>Gymnotiformes</taxon>
        <taxon>Gymnotoidei</taxon>
        <taxon>Gymnotidae</taxon>
        <taxon>Electrophorus</taxon>
    </lineage>
</organism>
<name>A0AAD9DQZ0_9TELE</name>
<comment type="caution">
    <text evidence="9">The sequence shown here is derived from an EMBL/GenBank/DDBJ whole genome shotgun (WGS) entry which is preliminary data.</text>
</comment>
<feature type="domain" description="Receptor ligand binding region" evidence="8">
    <location>
        <begin position="229"/>
        <end position="301"/>
    </location>
</feature>
<feature type="transmembrane region" description="Helical" evidence="7">
    <location>
        <begin position="45"/>
        <end position="70"/>
    </location>
</feature>
<keyword evidence="5" id="KW-0675">Receptor</keyword>
<evidence type="ECO:0000256" key="1">
    <source>
        <dbReference type="ARBA" id="ARBA00004141"/>
    </source>
</evidence>
<dbReference type="Proteomes" id="UP001239994">
    <property type="component" value="Unassembled WGS sequence"/>
</dbReference>
<evidence type="ECO:0000313" key="9">
    <source>
        <dbReference type="EMBL" id="KAK1789948.1"/>
    </source>
</evidence>
<accession>A0AAD9DQZ0</accession>
<evidence type="ECO:0000256" key="3">
    <source>
        <dbReference type="ARBA" id="ARBA00022989"/>
    </source>
</evidence>
<reference evidence="9" key="1">
    <citation type="submission" date="2023-03" db="EMBL/GenBank/DDBJ databases">
        <title>Electrophorus voltai genome.</title>
        <authorList>
            <person name="Bian C."/>
        </authorList>
    </citation>
    <scope>NUCLEOTIDE SEQUENCE</scope>
    <source>
        <strain evidence="9">CB-2022</strain>
        <tissue evidence="9">Muscle</tissue>
    </source>
</reference>
<evidence type="ECO:0000259" key="8">
    <source>
        <dbReference type="Pfam" id="PF01094"/>
    </source>
</evidence>
<keyword evidence="2 7" id="KW-0812">Transmembrane</keyword>
<dbReference type="SUPFAM" id="SSF89372">
    <property type="entry name" value="Fucose-specific lectin"/>
    <property type="match status" value="1"/>
</dbReference>
<dbReference type="Pfam" id="PF01094">
    <property type="entry name" value="ANF_receptor"/>
    <property type="match status" value="1"/>
</dbReference>
<dbReference type="InterPro" id="IPR000337">
    <property type="entry name" value="GPCR_3"/>
</dbReference>
<comment type="subcellular location">
    <subcellularLocation>
        <location evidence="1">Membrane</location>
        <topology evidence="1">Multi-pass membrane protein</topology>
    </subcellularLocation>
</comment>
<evidence type="ECO:0000313" key="10">
    <source>
        <dbReference type="Proteomes" id="UP001239994"/>
    </source>
</evidence>
<proteinExistence type="predicted"/>
<keyword evidence="4 7" id="KW-0472">Membrane</keyword>
<dbReference type="PRINTS" id="PR00248">
    <property type="entry name" value="GPCRMGR"/>
</dbReference>
<dbReference type="Gene3D" id="3.40.50.2300">
    <property type="match status" value="1"/>
</dbReference>
<dbReference type="InterPro" id="IPR050726">
    <property type="entry name" value="mGluR"/>
</dbReference>
<dbReference type="InterPro" id="IPR001828">
    <property type="entry name" value="ANF_lig-bd_rcpt"/>
</dbReference>
<dbReference type="PANTHER" id="PTHR24060">
    <property type="entry name" value="METABOTROPIC GLUTAMATE RECEPTOR"/>
    <property type="match status" value="1"/>
</dbReference>
<gene>
    <name evidence="9" type="ORF">P4O66_002269</name>
</gene>
<dbReference type="GO" id="GO:0016020">
    <property type="term" value="C:membrane"/>
    <property type="evidence" value="ECO:0007669"/>
    <property type="project" value="UniProtKB-SubCell"/>
</dbReference>
<dbReference type="InterPro" id="IPR028082">
    <property type="entry name" value="Peripla_BP_I"/>
</dbReference>
<sequence>MVINIMTGSCSRRRTARRMMEVMLVVDLGSGVGLYVVGLDSGAGLYVVGLDSGAGLYVVGLGSGTGLYMVSQDSGGDRWTAWAGTACSPSPVACVNPRPRVSSFAGEGGQELSSDQNWLNMLEMDLTTWILAPHSSACQLHFTHSVKMFLTKQSIPPVSRPYPPSIPPSITLSPSITPVSRPFPVYMADTAANGSPGIFVLSCEVLASGFTYELVTSTCIAFCPHSFSLIPQISYASTAPELSDNTRYDFFSRVVPPDSYQAQAMLDIVTAMGWNYVSTLASEGNYGESGVEAFIQISREMGELALDRPALRTPLEGAQAGRWGRW</sequence>
<dbReference type="EMBL" id="JAROKS010000021">
    <property type="protein sequence ID" value="KAK1789948.1"/>
    <property type="molecule type" value="Genomic_DNA"/>
</dbReference>
<evidence type="ECO:0000256" key="4">
    <source>
        <dbReference type="ARBA" id="ARBA00023136"/>
    </source>
</evidence>
<protein>
    <recommendedName>
        <fullName evidence="8">Receptor ligand binding region domain-containing protein</fullName>
    </recommendedName>
</protein>
<feature type="transmembrane region" description="Helical" evidence="7">
    <location>
        <begin position="21"/>
        <end position="39"/>
    </location>
</feature>
<keyword evidence="3 7" id="KW-1133">Transmembrane helix</keyword>
<keyword evidence="10" id="KW-1185">Reference proteome</keyword>
<evidence type="ECO:0000256" key="5">
    <source>
        <dbReference type="ARBA" id="ARBA00023170"/>
    </source>
</evidence>
<dbReference type="GO" id="GO:0004930">
    <property type="term" value="F:G protein-coupled receptor activity"/>
    <property type="evidence" value="ECO:0007669"/>
    <property type="project" value="InterPro"/>
</dbReference>
<evidence type="ECO:0000256" key="7">
    <source>
        <dbReference type="SAM" id="Phobius"/>
    </source>
</evidence>
<dbReference type="AlphaFoldDB" id="A0AAD9DQZ0"/>
<dbReference type="SUPFAM" id="SSF53822">
    <property type="entry name" value="Periplasmic binding protein-like I"/>
    <property type="match status" value="1"/>
</dbReference>